<dbReference type="PANTHER" id="PTHR22595:SF184">
    <property type="entry name" value="ENDOCHITINASE A"/>
    <property type="match status" value="1"/>
</dbReference>
<comment type="catalytic activity">
    <reaction evidence="1">
        <text>Random endo-hydrolysis of N-acetyl-beta-D-glucosaminide (1-&gt;4)-beta-linkages in chitin and chitodextrins.</text>
        <dbReference type="EC" id="3.2.1.14"/>
    </reaction>
</comment>
<protein>
    <recommendedName>
        <fullName evidence="4">chitinase</fullName>
        <ecNumber evidence="4">3.2.1.14</ecNumber>
    </recommendedName>
</protein>
<dbReference type="Gene3D" id="3.30.20.10">
    <property type="entry name" value="Endochitinase, domain 2"/>
    <property type="match status" value="1"/>
</dbReference>
<keyword evidence="11" id="KW-0624">Polysaccharide degradation</keyword>
<gene>
    <name evidence="13" type="primary">RC24_5</name>
    <name evidence="13" type="ORF">HAX54_027715</name>
</gene>
<dbReference type="EMBL" id="JACEIK010003381">
    <property type="protein sequence ID" value="MCD9641503.1"/>
    <property type="molecule type" value="Genomic_DNA"/>
</dbReference>
<dbReference type="InterPro" id="IPR023346">
    <property type="entry name" value="Lysozyme-like_dom_sf"/>
</dbReference>
<comment type="similarity">
    <text evidence="3">Belongs to the glycosyl hydrolase 19 family. Chitinase class I subfamily.</text>
</comment>
<evidence type="ECO:0000313" key="14">
    <source>
        <dbReference type="Proteomes" id="UP000823775"/>
    </source>
</evidence>
<dbReference type="SUPFAM" id="SSF53955">
    <property type="entry name" value="Lysozyme-like"/>
    <property type="match status" value="1"/>
</dbReference>
<evidence type="ECO:0000256" key="6">
    <source>
        <dbReference type="ARBA" id="ARBA00022821"/>
    </source>
</evidence>
<sequence>MGARNSDITEIINSTTLFDKLLVNRNDKSCPARGFYTYDAFVEAARSFDGFGTTGDIEHRKKEVAAFLAQTSHVTYGGSPTLRVNPYEWGYCNKTEADHNINCVNSTEWPCAPGKKYYGRGPFQIKFNYNYGPCGKALGKNLLVNPDLVANDKVITFKSALWFWMTPQASKPSCHDVILEIWKPSESDIEASRYPGFGVTTNIINGRTECGHGSDSREENRIGYYLRYCDILGVDAGENIECGNQGPFDNSPNSM</sequence>
<comment type="function">
    <text evidence="2">Defense against chitin-containing fungal pathogens.</text>
</comment>
<comment type="caution">
    <text evidence="13">The sequence shown here is derived from an EMBL/GenBank/DDBJ whole genome shotgun (WGS) entry which is preliminary data.</text>
</comment>
<evidence type="ECO:0000256" key="1">
    <source>
        <dbReference type="ARBA" id="ARBA00000822"/>
    </source>
</evidence>
<evidence type="ECO:0000256" key="4">
    <source>
        <dbReference type="ARBA" id="ARBA00012729"/>
    </source>
</evidence>
<proteinExistence type="inferred from homology"/>
<dbReference type="InterPro" id="IPR016283">
    <property type="entry name" value="Glyco_hydro_19"/>
</dbReference>
<evidence type="ECO:0000256" key="8">
    <source>
        <dbReference type="ARBA" id="ARBA00023157"/>
    </source>
</evidence>
<keyword evidence="5" id="KW-0378">Hydrolase</keyword>
<dbReference type="EC" id="3.2.1.14" evidence="4"/>
<dbReference type="PROSITE" id="PS00773">
    <property type="entry name" value="CHITINASE_19_1"/>
    <property type="match status" value="1"/>
</dbReference>
<keyword evidence="14" id="KW-1185">Reference proteome</keyword>
<dbReference type="Pfam" id="PF00182">
    <property type="entry name" value="Glyco_hydro_19"/>
    <property type="match status" value="1"/>
</dbReference>
<keyword evidence="10" id="KW-0326">Glycosidase</keyword>
<dbReference type="PANTHER" id="PTHR22595">
    <property type="entry name" value="CHITINASE-RELATED"/>
    <property type="match status" value="1"/>
</dbReference>
<evidence type="ECO:0000256" key="10">
    <source>
        <dbReference type="ARBA" id="ARBA00023295"/>
    </source>
</evidence>
<dbReference type="Gene3D" id="1.10.530.10">
    <property type="match status" value="1"/>
</dbReference>
<organism evidence="13 14">
    <name type="scientific">Datura stramonium</name>
    <name type="common">Jimsonweed</name>
    <name type="synonym">Common thornapple</name>
    <dbReference type="NCBI Taxonomy" id="4076"/>
    <lineage>
        <taxon>Eukaryota</taxon>
        <taxon>Viridiplantae</taxon>
        <taxon>Streptophyta</taxon>
        <taxon>Embryophyta</taxon>
        <taxon>Tracheophyta</taxon>
        <taxon>Spermatophyta</taxon>
        <taxon>Magnoliopsida</taxon>
        <taxon>eudicotyledons</taxon>
        <taxon>Gunneridae</taxon>
        <taxon>Pentapetalae</taxon>
        <taxon>asterids</taxon>
        <taxon>lamiids</taxon>
        <taxon>Solanales</taxon>
        <taxon>Solanaceae</taxon>
        <taxon>Solanoideae</taxon>
        <taxon>Datureae</taxon>
        <taxon>Datura</taxon>
    </lineage>
</organism>
<dbReference type="Proteomes" id="UP000823775">
    <property type="component" value="Unassembled WGS sequence"/>
</dbReference>
<dbReference type="PIRSF" id="PIRSF001060">
    <property type="entry name" value="Endochitinase"/>
    <property type="match status" value="1"/>
</dbReference>
<keyword evidence="6" id="KW-0611">Plant defense</keyword>
<evidence type="ECO:0000256" key="2">
    <source>
        <dbReference type="ARBA" id="ARBA00003102"/>
    </source>
</evidence>
<evidence type="ECO:0000313" key="13">
    <source>
        <dbReference type="EMBL" id="MCD9641503.1"/>
    </source>
</evidence>
<dbReference type="CDD" id="cd00325">
    <property type="entry name" value="chitinase_GH19"/>
    <property type="match status" value="1"/>
</dbReference>
<dbReference type="InterPro" id="IPR000726">
    <property type="entry name" value="Glyco_hydro_19_cat"/>
</dbReference>
<accession>A0ABS8V2Z9</accession>
<name>A0ABS8V2Z9_DATST</name>
<evidence type="ECO:0000256" key="7">
    <source>
        <dbReference type="ARBA" id="ARBA00023024"/>
    </source>
</evidence>
<keyword evidence="7" id="KW-0146">Chitin degradation</keyword>
<reference evidence="13 14" key="1">
    <citation type="journal article" date="2021" name="BMC Genomics">
        <title>Datura genome reveals duplications of psychoactive alkaloid biosynthetic genes and high mutation rate following tissue culture.</title>
        <authorList>
            <person name="Rajewski A."/>
            <person name="Carter-House D."/>
            <person name="Stajich J."/>
            <person name="Litt A."/>
        </authorList>
    </citation>
    <scope>NUCLEOTIDE SEQUENCE [LARGE SCALE GENOMIC DNA]</scope>
    <source>
        <strain evidence="13">AR-01</strain>
    </source>
</reference>
<keyword evidence="8" id="KW-1015">Disulfide bond</keyword>
<feature type="domain" description="Glycoside hydrolase family 19 catalytic" evidence="12">
    <location>
        <begin position="30"/>
        <end position="52"/>
    </location>
</feature>
<evidence type="ECO:0000256" key="3">
    <source>
        <dbReference type="ARBA" id="ARBA00009373"/>
    </source>
</evidence>
<evidence type="ECO:0000256" key="11">
    <source>
        <dbReference type="ARBA" id="ARBA00023326"/>
    </source>
</evidence>
<keyword evidence="9" id="KW-0119">Carbohydrate metabolism</keyword>
<evidence type="ECO:0000259" key="12">
    <source>
        <dbReference type="PROSITE" id="PS00773"/>
    </source>
</evidence>
<evidence type="ECO:0000256" key="5">
    <source>
        <dbReference type="ARBA" id="ARBA00022801"/>
    </source>
</evidence>
<evidence type="ECO:0000256" key="9">
    <source>
        <dbReference type="ARBA" id="ARBA00023277"/>
    </source>
</evidence>